<dbReference type="Proteomes" id="UP000228934">
    <property type="component" value="Unassembled WGS sequence"/>
</dbReference>
<accession>A0A2G9RSJ9</accession>
<sequence>MAGIEDIIIPSTASFFYSVWRVLVTLASSTKIQVYHLWLGVSYDFSVFTIHPRFFAVPAKNSRLSRYGIMPMPCCLRPFSASAIIFDKILGTEEMPKGKRCVLQMQGGHWPLDREPWVSLMTFLYGYIQVCILQVYCGHAYLCSSVERLKSPGMTKRAPFPACFLLGGNPLFFAAVLSRTVYRSGPNRKFPVNGIPHSLFLEAMSPPMTFRHRALFPMAVALEDIIPFQLRHLLEKLPL</sequence>
<evidence type="ECO:0000313" key="2">
    <source>
        <dbReference type="Proteomes" id="UP000228934"/>
    </source>
</evidence>
<evidence type="ECO:0000313" key="1">
    <source>
        <dbReference type="EMBL" id="PIO30860.1"/>
    </source>
</evidence>
<dbReference type="EMBL" id="KV931072">
    <property type="protein sequence ID" value="PIO30860.1"/>
    <property type="molecule type" value="Genomic_DNA"/>
</dbReference>
<proteinExistence type="predicted"/>
<dbReference type="AlphaFoldDB" id="A0A2G9RSJ9"/>
<protein>
    <submittedName>
        <fullName evidence="1">Uncharacterized protein</fullName>
    </submittedName>
</protein>
<organism evidence="1 2">
    <name type="scientific">Aquarana catesbeiana</name>
    <name type="common">American bullfrog</name>
    <name type="synonym">Rana catesbeiana</name>
    <dbReference type="NCBI Taxonomy" id="8400"/>
    <lineage>
        <taxon>Eukaryota</taxon>
        <taxon>Metazoa</taxon>
        <taxon>Chordata</taxon>
        <taxon>Craniata</taxon>
        <taxon>Vertebrata</taxon>
        <taxon>Euteleostomi</taxon>
        <taxon>Amphibia</taxon>
        <taxon>Batrachia</taxon>
        <taxon>Anura</taxon>
        <taxon>Neobatrachia</taxon>
        <taxon>Ranoidea</taxon>
        <taxon>Ranidae</taxon>
        <taxon>Aquarana</taxon>
    </lineage>
</organism>
<feature type="non-terminal residue" evidence="1">
    <location>
        <position position="239"/>
    </location>
</feature>
<name>A0A2G9RSJ9_AQUCT</name>
<reference evidence="2" key="1">
    <citation type="journal article" date="2017" name="Nat. Commun.">
        <title>The North American bullfrog draft genome provides insight into hormonal regulation of long noncoding RNA.</title>
        <authorList>
            <person name="Hammond S.A."/>
            <person name="Warren R.L."/>
            <person name="Vandervalk B.P."/>
            <person name="Kucuk E."/>
            <person name="Khan H."/>
            <person name="Gibb E.A."/>
            <person name="Pandoh P."/>
            <person name="Kirk H."/>
            <person name="Zhao Y."/>
            <person name="Jones M."/>
            <person name="Mungall A.J."/>
            <person name="Coope R."/>
            <person name="Pleasance S."/>
            <person name="Moore R.A."/>
            <person name="Holt R.A."/>
            <person name="Round J.M."/>
            <person name="Ohora S."/>
            <person name="Walle B.V."/>
            <person name="Veldhoen N."/>
            <person name="Helbing C.C."/>
            <person name="Birol I."/>
        </authorList>
    </citation>
    <scope>NUCLEOTIDE SEQUENCE [LARGE SCALE GENOMIC DNA]</scope>
</reference>
<gene>
    <name evidence="1" type="ORF">AB205_0138630</name>
</gene>
<keyword evidence="2" id="KW-1185">Reference proteome</keyword>